<sequence>MMRIDESSFITKLRDLLNEFNSNEGSKLDVLKRLNEFLESLGDLLVRETELILTKIVEYYLESNPEFVSTIEKILRSPEAKEVLSPDSRLKLLTLLHIYHRRLKNISYLSKITKEFEGEFSEHPFFQHLKVMTLKASDDENELREALRISYLLAKRVPNHAGILHNFAETVVILLEKGEKLDENYIEEAREALHKILIYNYPKFYATYGRFLALQGDFKRAKRMLLRAIDLEDPRKSDYVLRINDYVRLLTKIEFEENLRKYIHEIERKVDEFREELKEQMESERIKQAELLGLFATLISVVLANIFTIANSLDIATVLISNAFLISSVIIVLSGFHLLAGTKNEKPVKALLLLGVTLMSISLILSVIKRA</sequence>
<feature type="transmembrane region" description="Helical" evidence="2">
    <location>
        <begin position="291"/>
        <end position="309"/>
    </location>
</feature>
<dbReference type="GeneID" id="30680416"/>
<keyword evidence="2" id="KW-1133">Transmembrane helix</keyword>
<dbReference type="OrthoDB" id="387286at2157"/>
<dbReference type="Gene3D" id="1.25.40.10">
    <property type="entry name" value="Tetratricopeptide repeat domain"/>
    <property type="match status" value="1"/>
</dbReference>
<feature type="transmembrane region" description="Helical" evidence="2">
    <location>
        <begin position="315"/>
        <end position="339"/>
    </location>
</feature>
<evidence type="ECO:0000313" key="3">
    <source>
        <dbReference type="EMBL" id="ALU12560.1"/>
    </source>
</evidence>
<dbReference type="AlphaFoldDB" id="A0A0U3FST7"/>
<proteinExistence type="predicted"/>
<protein>
    <submittedName>
        <fullName evidence="3">Uncharacterized protein</fullName>
    </submittedName>
</protein>
<dbReference type="EMBL" id="CP006867">
    <property type="protein sequence ID" value="ALU12560.1"/>
    <property type="molecule type" value="Genomic_DNA"/>
</dbReference>
<reference evidence="3 4" key="1">
    <citation type="submission" date="2013-11" db="EMBL/GenBank/DDBJ databases">
        <title>Comparative genomics of Ignicoccus.</title>
        <authorList>
            <person name="Podar M."/>
        </authorList>
    </citation>
    <scope>NUCLEOTIDE SEQUENCE [LARGE SCALE GENOMIC DNA]</scope>
    <source>
        <strain evidence="3 4">DSM 13165</strain>
    </source>
</reference>
<keyword evidence="2" id="KW-0472">Membrane</keyword>
<evidence type="ECO:0000256" key="2">
    <source>
        <dbReference type="SAM" id="Phobius"/>
    </source>
</evidence>
<dbReference type="KEGG" id="iis:EYM_05155"/>
<keyword evidence="2" id="KW-0812">Transmembrane</keyword>
<feature type="coiled-coil region" evidence="1">
    <location>
        <begin position="252"/>
        <end position="283"/>
    </location>
</feature>
<dbReference type="InterPro" id="IPR011990">
    <property type="entry name" value="TPR-like_helical_dom_sf"/>
</dbReference>
<evidence type="ECO:0000313" key="4">
    <source>
        <dbReference type="Proteomes" id="UP000060778"/>
    </source>
</evidence>
<organism evidence="3 4">
    <name type="scientific">Ignicoccus islandicus DSM 13165</name>
    <dbReference type="NCBI Taxonomy" id="940295"/>
    <lineage>
        <taxon>Archaea</taxon>
        <taxon>Thermoproteota</taxon>
        <taxon>Thermoprotei</taxon>
        <taxon>Desulfurococcales</taxon>
        <taxon>Desulfurococcaceae</taxon>
        <taxon>Ignicoccus</taxon>
    </lineage>
</organism>
<keyword evidence="1" id="KW-0175">Coiled coil</keyword>
<name>A0A0U3FST7_9CREN</name>
<evidence type="ECO:0000256" key="1">
    <source>
        <dbReference type="SAM" id="Coils"/>
    </source>
</evidence>
<feature type="transmembrane region" description="Helical" evidence="2">
    <location>
        <begin position="351"/>
        <end position="368"/>
    </location>
</feature>
<dbReference type="Proteomes" id="UP000060778">
    <property type="component" value="Chromosome"/>
</dbReference>
<dbReference type="RefSeq" id="WP_075049958.1">
    <property type="nucleotide sequence ID" value="NZ_CP006867.1"/>
</dbReference>
<accession>A0A0U3FST7</accession>
<gene>
    <name evidence="3" type="ORF">EYM_05155</name>
</gene>
<keyword evidence="4" id="KW-1185">Reference proteome</keyword>